<protein>
    <submittedName>
        <fullName evidence="3">Secreted protein</fullName>
    </submittedName>
</protein>
<name>A0A0M3IU43_ASCLU</name>
<evidence type="ECO:0000256" key="1">
    <source>
        <dbReference type="SAM" id="Phobius"/>
    </source>
</evidence>
<keyword evidence="1" id="KW-0812">Transmembrane</keyword>
<proteinExistence type="predicted"/>
<accession>A0A0M3IU43</accession>
<keyword evidence="2" id="KW-1185">Reference proteome</keyword>
<organism evidence="2 3">
    <name type="scientific">Ascaris lumbricoides</name>
    <name type="common">Giant roundworm</name>
    <dbReference type="NCBI Taxonomy" id="6252"/>
    <lineage>
        <taxon>Eukaryota</taxon>
        <taxon>Metazoa</taxon>
        <taxon>Ecdysozoa</taxon>
        <taxon>Nematoda</taxon>
        <taxon>Chromadorea</taxon>
        <taxon>Rhabditida</taxon>
        <taxon>Spirurina</taxon>
        <taxon>Ascaridomorpha</taxon>
        <taxon>Ascaridoidea</taxon>
        <taxon>Ascarididae</taxon>
        <taxon>Ascaris</taxon>
    </lineage>
</organism>
<keyword evidence="1" id="KW-0472">Membrane</keyword>
<keyword evidence="1" id="KW-1133">Transmembrane helix</keyword>
<dbReference type="Proteomes" id="UP000036681">
    <property type="component" value="Unplaced"/>
</dbReference>
<evidence type="ECO:0000313" key="3">
    <source>
        <dbReference type="WBParaSite" id="ALUE_0002227101-mRNA-1"/>
    </source>
</evidence>
<dbReference type="WBParaSite" id="ALUE_0002227101-mRNA-1">
    <property type="protein sequence ID" value="ALUE_0002227101-mRNA-1"/>
    <property type="gene ID" value="ALUE_0002227101"/>
</dbReference>
<dbReference type="AlphaFoldDB" id="A0A0M3IU43"/>
<evidence type="ECO:0000313" key="2">
    <source>
        <dbReference type="Proteomes" id="UP000036681"/>
    </source>
</evidence>
<reference evidence="3" key="1">
    <citation type="submission" date="2017-02" db="UniProtKB">
        <authorList>
            <consortium name="WormBaseParasite"/>
        </authorList>
    </citation>
    <scope>IDENTIFICATION</scope>
</reference>
<sequence length="129" mass="14201">MRRWPQLLRHCCYLFTFCFAIWFIVSIDAQQIAPAQVPIAAAPAAQVFPQPVPVVPVAPPGALPGQPIIGPQLTPFYAENLVPFGPEVGDHEVFPGMLNPGQMIDLHMFFPFYGGLYNYSIPYDIIASG</sequence>
<feature type="transmembrane region" description="Helical" evidence="1">
    <location>
        <begin position="7"/>
        <end position="25"/>
    </location>
</feature>